<dbReference type="GO" id="GO:0030687">
    <property type="term" value="C:preribosome, large subunit precursor"/>
    <property type="evidence" value="ECO:0007669"/>
    <property type="project" value="TreeGrafter"/>
</dbReference>
<evidence type="ECO:0000256" key="1">
    <source>
        <dbReference type="ARBA" id="ARBA00002889"/>
    </source>
</evidence>
<dbReference type="InterPro" id="IPR036322">
    <property type="entry name" value="WD40_repeat_dom_sf"/>
</dbReference>
<dbReference type="InterPro" id="IPR037379">
    <property type="entry name" value="WDR74/Nsa1"/>
</dbReference>
<dbReference type="PANTHER" id="PTHR16038">
    <property type="entry name" value="NOP SEVEN ASSOCIATED PROTEIN 1"/>
    <property type="match status" value="1"/>
</dbReference>
<evidence type="ECO:0000256" key="5">
    <source>
        <dbReference type="SAM" id="MobiDB-lite"/>
    </source>
</evidence>
<comment type="subunit">
    <text evidence="3">Component of the pre-66S ribosomal particle.</text>
</comment>
<feature type="compositionally biased region" description="Acidic residues" evidence="5">
    <location>
        <begin position="150"/>
        <end position="159"/>
    </location>
</feature>
<dbReference type="AlphaFoldDB" id="A0A642V5H9"/>
<feature type="compositionally biased region" description="Low complexity" evidence="5">
    <location>
        <begin position="135"/>
        <end position="148"/>
    </location>
</feature>
<comment type="function">
    <text evidence="1">Involved in the biogenesis of the 60S ribosomal subunit.</text>
</comment>
<name>A0A642V5H9_9ASCO</name>
<dbReference type="OrthoDB" id="18388at2759"/>
<reference evidence="6" key="1">
    <citation type="journal article" date="2019" name="G3 (Bethesda)">
        <title>Genome Assemblies of Two Rare Opportunistic Yeast Pathogens: Diutina rugosa (syn. Candida rugosa) and Trichomonascus ciferrii (syn. Candida ciferrii).</title>
        <authorList>
            <person name="Mixao V."/>
            <person name="Saus E."/>
            <person name="Hansen A.P."/>
            <person name="Lass-Florl C."/>
            <person name="Gabaldon T."/>
        </authorList>
    </citation>
    <scope>NUCLEOTIDE SEQUENCE</scope>
    <source>
        <strain evidence="6">CBS 4856</strain>
    </source>
</reference>
<evidence type="ECO:0000256" key="2">
    <source>
        <dbReference type="ARBA" id="ARBA00007861"/>
    </source>
</evidence>
<dbReference type="InterPro" id="IPR015943">
    <property type="entry name" value="WD40/YVTN_repeat-like_dom_sf"/>
</dbReference>
<feature type="compositionally biased region" description="Acidic residues" evidence="5">
    <location>
        <begin position="196"/>
        <end position="207"/>
    </location>
</feature>
<dbReference type="GO" id="GO:0042273">
    <property type="term" value="P:ribosomal large subunit biogenesis"/>
    <property type="evidence" value="ECO:0007669"/>
    <property type="project" value="InterPro"/>
</dbReference>
<dbReference type="SUPFAM" id="SSF50978">
    <property type="entry name" value="WD40 repeat-like"/>
    <property type="match status" value="1"/>
</dbReference>
<organism evidence="6 7">
    <name type="scientific">Trichomonascus ciferrii</name>
    <dbReference type="NCBI Taxonomy" id="44093"/>
    <lineage>
        <taxon>Eukaryota</taxon>
        <taxon>Fungi</taxon>
        <taxon>Dikarya</taxon>
        <taxon>Ascomycota</taxon>
        <taxon>Saccharomycotina</taxon>
        <taxon>Dipodascomycetes</taxon>
        <taxon>Dipodascales</taxon>
        <taxon>Trichomonascaceae</taxon>
        <taxon>Trichomonascus</taxon>
        <taxon>Trichomonascus ciferrii complex</taxon>
    </lineage>
</organism>
<feature type="region of interest" description="Disordered" evidence="5">
    <location>
        <begin position="425"/>
        <end position="452"/>
    </location>
</feature>
<gene>
    <name evidence="6" type="ORF">TRICI_002607</name>
</gene>
<dbReference type="VEuPathDB" id="FungiDB:TRICI_002607"/>
<accession>A0A642V5H9</accession>
<sequence length="452" mass="51476">MVTSHNLVEKFPTAGVGVTMILKGGVIQLYDTTTYGLVREWKPSSKPLMAPVAGLEFSGNKLVMCNVSGKVVVRDLTSELEESSYWQTTIMDPVTCFKMHPSQQGIAVSGGKENDVEIVQIFPRDDDDPPPVFESNNTNHNTSTDSMSPELEDELGEEDDDVTGIHYRLFQTMNTLRNRRRVWERQQQQQQHGNDLDDDDDDDDYDDETRRISTLYSLSSELPLLMNSHRAAVNRRLGTGGRNDQSNSRVLHRHSRRNQRLWRIWKAKNVGNDQFGNPVPVWVSDVQFLELDRPISEGWKLAVATRFGEIRLYDTKCSRGPLLNIIVSNHPLVNLWFGLTENELLFSDSQNVIRQFNWAQATYGEIFKGPAAGGLQIDQQEHDVLAMGGLDKYLRVYDLAGRLKYKVNIFSRISGVLVLDGSDTQESSEQRGQLHQIDHSDEDEPENKRQRR</sequence>
<evidence type="ECO:0000256" key="3">
    <source>
        <dbReference type="ARBA" id="ARBA00011187"/>
    </source>
</evidence>
<protein>
    <recommendedName>
        <fullName evidence="4">Ribosome biogenesis protein NSA1</fullName>
    </recommendedName>
</protein>
<keyword evidence="7" id="KW-1185">Reference proteome</keyword>
<feature type="region of interest" description="Disordered" evidence="5">
    <location>
        <begin position="123"/>
        <end position="159"/>
    </location>
</feature>
<evidence type="ECO:0000313" key="7">
    <source>
        <dbReference type="Proteomes" id="UP000761534"/>
    </source>
</evidence>
<dbReference type="GO" id="GO:0005730">
    <property type="term" value="C:nucleolus"/>
    <property type="evidence" value="ECO:0007669"/>
    <property type="project" value="InterPro"/>
</dbReference>
<feature type="region of interest" description="Disordered" evidence="5">
    <location>
        <begin position="182"/>
        <end position="207"/>
    </location>
</feature>
<comment type="caution">
    <text evidence="6">The sequence shown here is derived from an EMBL/GenBank/DDBJ whole genome shotgun (WGS) entry which is preliminary data.</text>
</comment>
<proteinExistence type="inferred from homology"/>
<dbReference type="Proteomes" id="UP000761534">
    <property type="component" value="Unassembled WGS sequence"/>
</dbReference>
<dbReference type="PANTHER" id="PTHR16038:SF4">
    <property type="entry name" value="WD REPEAT-CONTAINING PROTEIN 74"/>
    <property type="match status" value="1"/>
</dbReference>
<dbReference type="Gene3D" id="2.130.10.10">
    <property type="entry name" value="YVTN repeat-like/Quinoprotein amine dehydrogenase"/>
    <property type="match status" value="1"/>
</dbReference>
<evidence type="ECO:0000313" key="6">
    <source>
        <dbReference type="EMBL" id="KAA8915250.1"/>
    </source>
</evidence>
<dbReference type="EMBL" id="SWFS01000179">
    <property type="protein sequence ID" value="KAA8915250.1"/>
    <property type="molecule type" value="Genomic_DNA"/>
</dbReference>
<comment type="similarity">
    <text evidence="2">Belongs to the NSA1 family.</text>
</comment>
<evidence type="ECO:0000256" key="4">
    <source>
        <dbReference type="ARBA" id="ARBA00014234"/>
    </source>
</evidence>